<dbReference type="KEGG" id="cmp:Cha6605_1333"/>
<protein>
    <submittedName>
        <fullName evidence="3">Universal stress protein UspA-like protein</fullName>
    </submittedName>
</protein>
<dbReference type="OrthoDB" id="516822at2"/>
<evidence type="ECO:0000256" key="1">
    <source>
        <dbReference type="ARBA" id="ARBA00008791"/>
    </source>
</evidence>
<dbReference type="InterPro" id="IPR006016">
    <property type="entry name" value="UspA"/>
</dbReference>
<feature type="domain" description="UspA" evidence="2">
    <location>
        <begin position="1"/>
        <end position="149"/>
    </location>
</feature>
<dbReference type="RefSeq" id="WP_015158708.1">
    <property type="nucleotide sequence ID" value="NC_019697.1"/>
</dbReference>
<sequence>MFQKILVAIDDSELSRTIFERSLTLAKADRSELMLIHVLTMLDDFYPGDTFIGIPASAMRIYAEKLEKREQAGIEKLRLLESEATAAGVVTKFTQNIGDPGKMICEVAKTWNANLVVIGRRGLSGLSELFSGSVSNYVLHHSPCDVLTIQGIARTVPQPEPPKIVACAT</sequence>
<dbReference type="Pfam" id="PF00582">
    <property type="entry name" value="Usp"/>
    <property type="match status" value="1"/>
</dbReference>
<name>K9UE95_CHAP6</name>
<reference evidence="3 4" key="1">
    <citation type="submission" date="2012-05" db="EMBL/GenBank/DDBJ databases">
        <title>Finished chromosome of genome of Chamaesiphon sp. PCC 6605.</title>
        <authorList>
            <consortium name="US DOE Joint Genome Institute"/>
            <person name="Gugger M."/>
            <person name="Coursin T."/>
            <person name="Rippka R."/>
            <person name="Tandeau De Marsac N."/>
            <person name="Huntemann M."/>
            <person name="Wei C.-L."/>
            <person name="Han J."/>
            <person name="Detter J.C."/>
            <person name="Han C."/>
            <person name="Tapia R."/>
            <person name="Chen A."/>
            <person name="Kyrpides N."/>
            <person name="Mavromatis K."/>
            <person name="Markowitz V."/>
            <person name="Szeto E."/>
            <person name="Ivanova N."/>
            <person name="Pagani I."/>
            <person name="Pati A."/>
            <person name="Goodwin L."/>
            <person name="Nordberg H.P."/>
            <person name="Cantor M.N."/>
            <person name="Hua S.X."/>
            <person name="Woyke T."/>
            <person name="Kerfeld C.A."/>
        </authorList>
    </citation>
    <scope>NUCLEOTIDE SEQUENCE [LARGE SCALE GENOMIC DNA]</scope>
    <source>
        <strain evidence="4">ATCC 27169 / PCC 6605</strain>
    </source>
</reference>
<evidence type="ECO:0000313" key="4">
    <source>
        <dbReference type="Proteomes" id="UP000010366"/>
    </source>
</evidence>
<dbReference type="PRINTS" id="PR01438">
    <property type="entry name" value="UNVRSLSTRESS"/>
</dbReference>
<dbReference type="InterPro" id="IPR014729">
    <property type="entry name" value="Rossmann-like_a/b/a_fold"/>
</dbReference>
<proteinExistence type="inferred from homology"/>
<organism evidence="3 4">
    <name type="scientific">Chamaesiphon minutus (strain ATCC 27169 / PCC 6605)</name>
    <dbReference type="NCBI Taxonomy" id="1173020"/>
    <lineage>
        <taxon>Bacteria</taxon>
        <taxon>Bacillati</taxon>
        <taxon>Cyanobacteriota</taxon>
        <taxon>Cyanophyceae</taxon>
        <taxon>Gomontiellales</taxon>
        <taxon>Chamaesiphonaceae</taxon>
        <taxon>Chamaesiphon</taxon>
    </lineage>
</organism>
<dbReference type="EMBL" id="CP003600">
    <property type="protein sequence ID" value="AFY92524.1"/>
    <property type="molecule type" value="Genomic_DNA"/>
</dbReference>
<evidence type="ECO:0000259" key="2">
    <source>
        <dbReference type="Pfam" id="PF00582"/>
    </source>
</evidence>
<dbReference type="CDD" id="cd00293">
    <property type="entry name" value="USP-like"/>
    <property type="match status" value="1"/>
</dbReference>
<dbReference type="PIRSF" id="PIRSF006276">
    <property type="entry name" value="UspA"/>
    <property type="match status" value="1"/>
</dbReference>
<dbReference type="Proteomes" id="UP000010366">
    <property type="component" value="Chromosome"/>
</dbReference>
<dbReference type="PANTHER" id="PTHR46268">
    <property type="entry name" value="STRESS RESPONSE PROTEIN NHAX"/>
    <property type="match status" value="1"/>
</dbReference>
<accession>K9UE95</accession>
<gene>
    <name evidence="3" type="ORF">Cha6605_1333</name>
</gene>
<dbReference type="eggNOG" id="COG0589">
    <property type="taxonomic scope" value="Bacteria"/>
</dbReference>
<keyword evidence="4" id="KW-1185">Reference proteome</keyword>
<dbReference type="AlphaFoldDB" id="K9UE95"/>
<dbReference type="HOGENOM" id="CLU_049301_16_1_3"/>
<evidence type="ECO:0000313" key="3">
    <source>
        <dbReference type="EMBL" id="AFY92524.1"/>
    </source>
</evidence>
<dbReference type="InterPro" id="IPR006015">
    <property type="entry name" value="Universal_stress_UspA"/>
</dbReference>
<comment type="similarity">
    <text evidence="1">Belongs to the universal stress protein A family.</text>
</comment>
<dbReference type="PATRIC" id="fig|1173020.3.peg.1554"/>
<dbReference type="PANTHER" id="PTHR46268:SF8">
    <property type="entry name" value="UNIVERSAL STRESS PROTEIN SLL1388"/>
    <property type="match status" value="1"/>
</dbReference>
<dbReference type="SUPFAM" id="SSF52402">
    <property type="entry name" value="Adenine nucleotide alpha hydrolases-like"/>
    <property type="match status" value="1"/>
</dbReference>
<dbReference type="Gene3D" id="3.40.50.620">
    <property type="entry name" value="HUPs"/>
    <property type="match status" value="1"/>
</dbReference>